<name>A0A5C5G598_9BASI</name>
<gene>
    <name evidence="2" type="ORF">DMC30DRAFT_387782</name>
</gene>
<feature type="region of interest" description="Disordered" evidence="1">
    <location>
        <begin position="94"/>
        <end position="137"/>
    </location>
</feature>
<organism evidence="2 3">
    <name type="scientific">Rhodotorula diobovata</name>
    <dbReference type="NCBI Taxonomy" id="5288"/>
    <lineage>
        <taxon>Eukaryota</taxon>
        <taxon>Fungi</taxon>
        <taxon>Dikarya</taxon>
        <taxon>Basidiomycota</taxon>
        <taxon>Pucciniomycotina</taxon>
        <taxon>Microbotryomycetes</taxon>
        <taxon>Sporidiobolales</taxon>
        <taxon>Sporidiobolaceae</taxon>
        <taxon>Rhodotorula</taxon>
    </lineage>
</organism>
<feature type="region of interest" description="Disordered" evidence="1">
    <location>
        <begin position="1"/>
        <end position="78"/>
    </location>
</feature>
<sequence>MCRLNRERKSAVAKGKAKARKGKARAVEQDYEDDEEQVAEGKEPAEEEGEEELDVGDADEASPSEVAPPQQGTKTTYLDDAVFADAAAQYDLAGQAAGQGEGKKAAKRRVKEERRRRREEEERRAGEVGVGGRTQVGDITLQHLPTASHGPASLSSTALPSHTSATKFLTSRLYSKKRQVAVLDAGRTDNSQQRNPKKTKGMSFESKVLLGLADPEDENTEKDKERKRKRSLLLQAEGTRKSAATSRPLASARRGAKPANNFAQSSFRG</sequence>
<reference evidence="2 3" key="1">
    <citation type="submission" date="2019-03" db="EMBL/GenBank/DDBJ databases">
        <title>Rhodosporidium diobovatum UCD-FST 08-225 genome sequencing, assembly, and annotation.</title>
        <authorList>
            <person name="Fakankun I.U."/>
            <person name="Fristensky B."/>
            <person name="Levin D.B."/>
        </authorList>
    </citation>
    <scope>NUCLEOTIDE SEQUENCE [LARGE SCALE GENOMIC DNA]</scope>
    <source>
        <strain evidence="2 3">UCD-FST 08-225</strain>
    </source>
</reference>
<keyword evidence="3" id="KW-1185">Reference proteome</keyword>
<evidence type="ECO:0000256" key="1">
    <source>
        <dbReference type="SAM" id="MobiDB-lite"/>
    </source>
</evidence>
<accession>A0A5C5G598</accession>
<feature type="compositionally biased region" description="Acidic residues" evidence="1">
    <location>
        <begin position="29"/>
        <end position="38"/>
    </location>
</feature>
<feature type="region of interest" description="Disordered" evidence="1">
    <location>
        <begin position="184"/>
        <end position="269"/>
    </location>
</feature>
<protein>
    <submittedName>
        <fullName evidence="2">Uncharacterized protein</fullName>
    </submittedName>
</protein>
<evidence type="ECO:0000313" key="3">
    <source>
        <dbReference type="Proteomes" id="UP000311382"/>
    </source>
</evidence>
<evidence type="ECO:0000313" key="2">
    <source>
        <dbReference type="EMBL" id="TNY24283.1"/>
    </source>
</evidence>
<feature type="compositionally biased region" description="Basic and acidic residues" evidence="1">
    <location>
        <begin position="110"/>
        <end position="126"/>
    </location>
</feature>
<proteinExistence type="predicted"/>
<feature type="compositionally biased region" description="Basic and acidic residues" evidence="1">
    <location>
        <begin position="1"/>
        <end position="10"/>
    </location>
</feature>
<comment type="caution">
    <text evidence="2">The sequence shown here is derived from an EMBL/GenBank/DDBJ whole genome shotgun (WGS) entry which is preliminary data.</text>
</comment>
<feature type="compositionally biased region" description="Acidic residues" evidence="1">
    <location>
        <begin position="45"/>
        <end position="62"/>
    </location>
</feature>
<dbReference type="EMBL" id="SOZI01000004">
    <property type="protein sequence ID" value="TNY24283.1"/>
    <property type="molecule type" value="Genomic_DNA"/>
</dbReference>
<dbReference type="OrthoDB" id="2537607at2759"/>
<dbReference type="Proteomes" id="UP000311382">
    <property type="component" value="Unassembled WGS sequence"/>
</dbReference>
<feature type="compositionally biased region" description="Basic residues" evidence="1">
    <location>
        <begin position="15"/>
        <end position="24"/>
    </location>
</feature>
<dbReference type="AlphaFoldDB" id="A0A5C5G598"/>